<dbReference type="Proteomes" id="UP000799776">
    <property type="component" value="Unassembled WGS sequence"/>
</dbReference>
<feature type="compositionally biased region" description="Low complexity" evidence="1">
    <location>
        <begin position="289"/>
        <end position="305"/>
    </location>
</feature>
<feature type="compositionally biased region" description="Polar residues" evidence="1">
    <location>
        <begin position="52"/>
        <end position="64"/>
    </location>
</feature>
<name>A0A9P4HY88_9PEZI</name>
<evidence type="ECO:0000313" key="2">
    <source>
        <dbReference type="EMBL" id="KAF2091430.1"/>
    </source>
</evidence>
<feature type="compositionally biased region" description="Acidic residues" evidence="1">
    <location>
        <begin position="91"/>
        <end position="105"/>
    </location>
</feature>
<keyword evidence="3" id="KW-1185">Reference proteome</keyword>
<dbReference type="AlphaFoldDB" id="A0A9P4HY88"/>
<gene>
    <name evidence="2" type="ORF">K490DRAFT_52647</name>
</gene>
<feature type="compositionally biased region" description="Low complexity" evidence="1">
    <location>
        <begin position="316"/>
        <end position="330"/>
    </location>
</feature>
<feature type="compositionally biased region" description="Acidic residues" evidence="1">
    <location>
        <begin position="156"/>
        <end position="172"/>
    </location>
</feature>
<comment type="caution">
    <text evidence="2">The sequence shown here is derived from an EMBL/GenBank/DDBJ whole genome shotgun (WGS) entry which is preliminary data.</text>
</comment>
<dbReference type="OrthoDB" id="5423493at2759"/>
<accession>A0A9P4HY88</accession>
<evidence type="ECO:0000256" key="1">
    <source>
        <dbReference type="SAM" id="MobiDB-lite"/>
    </source>
</evidence>
<feature type="compositionally biased region" description="Low complexity" evidence="1">
    <location>
        <begin position="245"/>
        <end position="273"/>
    </location>
</feature>
<organism evidence="2 3">
    <name type="scientific">Saccharata proteae CBS 121410</name>
    <dbReference type="NCBI Taxonomy" id="1314787"/>
    <lineage>
        <taxon>Eukaryota</taxon>
        <taxon>Fungi</taxon>
        <taxon>Dikarya</taxon>
        <taxon>Ascomycota</taxon>
        <taxon>Pezizomycotina</taxon>
        <taxon>Dothideomycetes</taxon>
        <taxon>Dothideomycetes incertae sedis</taxon>
        <taxon>Botryosphaeriales</taxon>
        <taxon>Saccharataceae</taxon>
        <taxon>Saccharata</taxon>
    </lineage>
</organism>
<dbReference type="EMBL" id="ML978711">
    <property type="protein sequence ID" value="KAF2091430.1"/>
    <property type="molecule type" value="Genomic_DNA"/>
</dbReference>
<protein>
    <submittedName>
        <fullName evidence="2">Uncharacterized protein</fullName>
    </submittedName>
</protein>
<feature type="compositionally biased region" description="Basic and acidic residues" evidence="1">
    <location>
        <begin position="185"/>
        <end position="200"/>
    </location>
</feature>
<feature type="region of interest" description="Disordered" evidence="1">
    <location>
        <begin position="1"/>
        <end position="451"/>
    </location>
</feature>
<feature type="compositionally biased region" description="Acidic residues" evidence="1">
    <location>
        <begin position="431"/>
        <end position="445"/>
    </location>
</feature>
<feature type="compositionally biased region" description="Basic residues" evidence="1">
    <location>
        <begin position="331"/>
        <end position="342"/>
    </location>
</feature>
<reference evidence="2" key="1">
    <citation type="journal article" date="2020" name="Stud. Mycol.">
        <title>101 Dothideomycetes genomes: a test case for predicting lifestyles and emergence of pathogens.</title>
        <authorList>
            <person name="Haridas S."/>
            <person name="Albert R."/>
            <person name="Binder M."/>
            <person name="Bloem J."/>
            <person name="Labutti K."/>
            <person name="Salamov A."/>
            <person name="Andreopoulos B."/>
            <person name="Baker S."/>
            <person name="Barry K."/>
            <person name="Bills G."/>
            <person name="Bluhm B."/>
            <person name="Cannon C."/>
            <person name="Castanera R."/>
            <person name="Culley D."/>
            <person name="Daum C."/>
            <person name="Ezra D."/>
            <person name="Gonzalez J."/>
            <person name="Henrissat B."/>
            <person name="Kuo A."/>
            <person name="Liang C."/>
            <person name="Lipzen A."/>
            <person name="Lutzoni F."/>
            <person name="Magnuson J."/>
            <person name="Mondo S."/>
            <person name="Nolan M."/>
            <person name="Ohm R."/>
            <person name="Pangilinan J."/>
            <person name="Park H.-J."/>
            <person name="Ramirez L."/>
            <person name="Alfaro M."/>
            <person name="Sun H."/>
            <person name="Tritt A."/>
            <person name="Yoshinaga Y."/>
            <person name="Zwiers L.-H."/>
            <person name="Turgeon B."/>
            <person name="Goodwin S."/>
            <person name="Spatafora J."/>
            <person name="Crous P."/>
            <person name="Grigoriev I."/>
        </authorList>
    </citation>
    <scope>NUCLEOTIDE SEQUENCE</scope>
    <source>
        <strain evidence="2">CBS 121410</strain>
    </source>
</reference>
<evidence type="ECO:0000313" key="3">
    <source>
        <dbReference type="Proteomes" id="UP000799776"/>
    </source>
</evidence>
<feature type="compositionally biased region" description="Low complexity" evidence="1">
    <location>
        <begin position="369"/>
        <end position="392"/>
    </location>
</feature>
<proteinExistence type="predicted"/>
<feature type="compositionally biased region" description="Low complexity" evidence="1">
    <location>
        <begin position="106"/>
        <end position="115"/>
    </location>
</feature>
<sequence>MPRPKRTKAPAAQSSAIEALKKRKEAAALAAAAPAPVPPTPQQQRAPPSAIKAQSTPGPANETSVLALANFKRRPRQPSILRMVQQSDNAAPEDDDTIDTLDDSLDTLGGLDDTLANFNPEDESTPVHKKRTTRLSGATGEEPRTSSSRKRKFVDPEPEMETELEVEAEEEIQVPRSSPPVIELSHQEREERDDSSDHLYSEASDLPTTQVPRTQEEPATAQEDENEENGTENTARAPSTEDIWSATMAPPMSSSSIPDHPTHSSDPTPTTTSKRPRRRQPTRGQQNKPSSISPAASDISDYSAATRKPATKTKSTRQQALTTATLQSLLPRRRPTRAKKHHDVFDIPSSDSAAAMAGPSDDEDELQHPPTSRKTAAARRTMAASKPPTAATAKRKGAQGKGGKAAAAAAGKSKSVTKTYSRRLSDKENRADEEDGDGVEEDDSTEVTTTRKAIKKSAELAAMAKKFAEVDNWDLEFESVDMGGQSASSPWR</sequence>